<accession>A0A318QE68</accession>
<feature type="transmembrane region" description="Helical" evidence="1">
    <location>
        <begin position="187"/>
        <end position="208"/>
    </location>
</feature>
<comment type="caution">
    <text evidence="2">The sequence shown here is derived from an EMBL/GenBank/DDBJ whole genome shotgun (WGS) entry which is preliminary data.</text>
</comment>
<dbReference type="InterPro" id="IPR010699">
    <property type="entry name" value="DUF1275"/>
</dbReference>
<gene>
    <name evidence="2" type="ORF">CFR71_08580</name>
</gene>
<evidence type="ECO:0000313" key="3">
    <source>
        <dbReference type="Proteomes" id="UP000247609"/>
    </source>
</evidence>
<evidence type="ECO:0000313" key="2">
    <source>
        <dbReference type="EMBL" id="PYD75658.1"/>
    </source>
</evidence>
<feature type="transmembrane region" description="Helical" evidence="1">
    <location>
        <begin position="61"/>
        <end position="82"/>
    </location>
</feature>
<feature type="transmembrane region" description="Helical" evidence="1">
    <location>
        <begin position="21"/>
        <end position="41"/>
    </location>
</feature>
<dbReference type="AlphaFoldDB" id="A0A318QE68"/>
<feature type="transmembrane region" description="Helical" evidence="1">
    <location>
        <begin position="124"/>
        <end position="143"/>
    </location>
</feature>
<dbReference type="PANTHER" id="PTHR37314:SF4">
    <property type="entry name" value="UPF0700 TRANSMEMBRANE PROTEIN YOAK"/>
    <property type="match status" value="1"/>
</dbReference>
<dbReference type="Proteomes" id="UP000247609">
    <property type="component" value="Unassembled WGS sequence"/>
</dbReference>
<proteinExistence type="predicted"/>
<dbReference type="EMBL" id="NOXG01000007">
    <property type="protein sequence ID" value="PYD75658.1"/>
    <property type="molecule type" value="Genomic_DNA"/>
</dbReference>
<dbReference type="RefSeq" id="WP_110530267.1">
    <property type="nucleotide sequence ID" value="NZ_NOXG01000007.1"/>
</dbReference>
<dbReference type="PANTHER" id="PTHR37314">
    <property type="entry name" value="SLR0142 PROTEIN"/>
    <property type="match status" value="1"/>
</dbReference>
<keyword evidence="1" id="KW-0472">Membrane</keyword>
<name>A0A318QE68_9PROT</name>
<evidence type="ECO:0000256" key="1">
    <source>
        <dbReference type="SAM" id="Phobius"/>
    </source>
</evidence>
<sequence length="255" mass="26583">MLVHEAEERNAIIDRRLGCSLAAVAGAVNAAGFLAVGYYSANMTGNVSALAGGLHEGRMGMVLSCCGLVVAFVAGAVLSALLVNAGRRRRLPSIYARSILLEGCLLGLLGAMDLLFPVQPRGPTLAYGLSFLMGLQNATVTRISGARVRTTHMTGMLTDVGLELADWLDGFFHPVSPARRAGTCERLGLHAAIVLSFTLGGIGGAFLYGWWSGLLLLLLAGLLACLALPGALSHQQMADHEAAPVPTVSAPARHQ</sequence>
<keyword evidence="1" id="KW-0812">Transmembrane</keyword>
<keyword evidence="1" id="KW-1133">Transmembrane helix</keyword>
<reference evidence="2 3" key="1">
    <citation type="submission" date="2017-07" db="EMBL/GenBank/DDBJ databases">
        <title>A draft genome sequence of Komagataeibacter sp. T5K1.</title>
        <authorList>
            <person name="Skraban J."/>
            <person name="Cleenwerck I."/>
            <person name="Vandamme P."/>
            <person name="Trcek J."/>
        </authorList>
    </citation>
    <scope>NUCLEOTIDE SEQUENCE [LARGE SCALE GENOMIC DNA]</scope>
    <source>
        <strain evidence="2 3">T5K1</strain>
    </source>
</reference>
<feature type="transmembrane region" description="Helical" evidence="1">
    <location>
        <begin position="94"/>
        <end position="112"/>
    </location>
</feature>
<organism evidence="2 3">
    <name type="scientific">Novacetimonas pomaceti</name>
    <dbReference type="NCBI Taxonomy" id="2021998"/>
    <lineage>
        <taxon>Bacteria</taxon>
        <taxon>Pseudomonadati</taxon>
        <taxon>Pseudomonadota</taxon>
        <taxon>Alphaproteobacteria</taxon>
        <taxon>Acetobacterales</taxon>
        <taxon>Acetobacteraceae</taxon>
        <taxon>Novacetimonas</taxon>
    </lineage>
</organism>
<protein>
    <submittedName>
        <fullName evidence="2">DUF1275 family protein</fullName>
    </submittedName>
</protein>
<dbReference type="Pfam" id="PF06912">
    <property type="entry name" value="DUF1275"/>
    <property type="match status" value="1"/>
</dbReference>
<feature type="transmembrane region" description="Helical" evidence="1">
    <location>
        <begin position="214"/>
        <end position="232"/>
    </location>
</feature>